<dbReference type="EMBL" id="JAAGMQ010000461">
    <property type="protein sequence ID" value="NEC34736.1"/>
    <property type="molecule type" value="Genomic_DNA"/>
</dbReference>
<dbReference type="InterPro" id="IPR029056">
    <property type="entry name" value="Ribokinase-like"/>
</dbReference>
<reference evidence="1 2" key="1">
    <citation type="submission" date="2020-01" db="EMBL/GenBank/DDBJ databases">
        <title>Insect and environment-associated Actinomycetes.</title>
        <authorList>
            <person name="Currrie C."/>
            <person name="Chevrette M."/>
            <person name="Carlson C."/>
            <person name="Stubbendieck R."/>
            <person name="Wendt-Pienkowski E."/>
        </authorList>
    </citation>
    <scope>NUCLEOTIDE SEQUENCE [LARGE SCALE GENOMIC DNA]</scope>
    <source>
        <strain evidence="1 2">SID7739</strain>
    </source>
</reference>
<feature type="non-terminal residue" evidence="1">
    <location>
        <position position="1"/>
    </location>
</feature>
<name>A0A6G3TDW7_9ACTN</name>
<dbReference type="Gene3D" id="3.40.1190.20">
    <property type="match status" value="1"/>
</dbReference>
<comment type="caution">
    <text evidence="1">The sequence shown here is derived from an EMBL/GenBank/DDBJ whole genome shotgun (WGS) entry which is preliminary data.</text>
</comment>
<proteinExistence type="predicted"/>
<evidence type="ECO:0000313" key="1">
    <source>
        <dbReference type="EMBL" id="NEC34736.1"/>
    </source>
</evidence>
<dbReference type="GO" id="GO:0016301">
    <property type="term" value="F:kinase activity"/>
    <property type="evidence" value="ECO:0007669"/>
    <property type="project" value="UniProtKB-KW"/>
</dbReference>
<evidence type="ECO:0000313" key="2">
    <source>
        <dbReference type="Proteomes" id="UP000475666"/>
    </source>
</evidence>
<organism evidence="1 2">
    <name type="scientific">Streptomyces rubrogriseus</name>
    <dbReference type="NCBI Taxonomy" id="194673"/>
    <lineage>
        <taxon>Bacteria</taxon>
        <taxon>Bacillati</taxon>
        <taxon>Actinomycetota</taxon>
        <taxon>Actinomycetes</taxon>
        <taxon>Kitasatosporales</taxon>
        <taxon>Streptomycetaceae</taxon>
        <taxon>Streptomyces</taxon>
        <taxon>Streptomyces violaceoruber group</taxon>
    </lineage>
</organism>
<sequence length="44" mass="4051">GTGESLADAAAYAARVGAAAVTKAGAQESYPTAAEAEALGAGAL</sequence>
<dbReference type="Proteomes" id="UP000475666">
    <property type="component" value="Unassembled WGS sequence"/>
</dbReference>
<keyword evidence="1" id="KW-0418">Kinase</keyword>
<keyword evidence="1" id="KW-0808">Transferase</keyword>
<dbReference type="AlphaFoldDB" id="A0A6G3TDW7"/>
<protein>
    <submittedName>
        <fullName evidence="1">Ribokinase</fullName>
    </submittedName>
</protein>
<gene>
    <name evidence="1" type="ORF">G3I66_16425</name>
</gene>
<dbReference type="SUPFAM" id="SSF53613">
    <property type="entry name" value="Ribokinase-like"/>
    <property type="match status" value="1"/>
</dbReference>
<accession>A0A6G3TDW7</accession>